<protein>
    <submittedName>
        <fullName evidence="3">Uncharacterized protein</fullName>
    </submittedName>
</protein>
<feature type="region of interest" description="Disordered" evidence="1">
    <location>
        <begin position="302"/>
        <end position="341"/>
    </location>
</feature>
<sequence>MRSTLLLGLLALALSPIDGKERRPENKLRRYGPFGLKDKRGAEYISNYQPQSLSPGIHSLMGLTPSLSSHTMTRALGNYQGLEHSSGGQGGLTLLPGHGIPSMGISLGGHGQTIYTLPMSSIMSSSKSPIMFGLHTGLTSGSNYRTYSPGVSSISGYPGSSGSSSPAESSYGSLSLPASGDSAGLQTIPQSHGISGGLVFLESPQNTQNYHTGLSSGSSDSSSYNLPISDSKYRISSAGSSYASPTNSYSFPSTNYGIPSNSIMSGTSSSSPTVHYSPPSSYTPSHTSTAASYDSNSINYASPGSSYSQSDYSNPSPSNSYGYSEPQTSYSHVSSIQSSHTPVKAYDEYIPKYDTISYSSPRDKY</sequence>
<dbReference type="AlphaFoldDB" id="A0A0C9R8Z8"/>
<accession>A0A0C9R8Z8</accession>
<evidence type="ECO:0000256" key="2">
    <source>
        <dbReference type="SAM" id="SignalP"/>
    </source>
</evidence>
<name>A0A0C9R8Z8_9HYME</name>
<evidence type="ECO:0000256" key="1">
    <source>
        <dbReference type="SAM" id="MobiDB-lite"/>
    </source>
</evidence>
<organism evidence="3">
    <name type="scientific">Fopius arisanus</name>
    <dbReference type="NCBI Taxonomy" id="64838"/>
    <lineage>
        <taxon>Eukaryota</taxon>
        <taxon>Metazoa</taxon>
        <taxon>Ecdysozoa</taxon>
        <taxon>Arthropoda</taxon>
        <taxon>Hexapoda</taxon>
        <taxon>Insecta</taxon>
        <taxon>Pterygota</taxon>
        <taxon>Neoptera</taxon>
        <taxon>Endopterygota</taxon>
        <taxon>Hymenoptera</taxon>
        <taxon>Apocrita</taxon>
        <taxon>Ichneumonoidea</taxon>
        <taxon>Braconidae</taxon>
        <taxon>Opiinae</taxon>
        <taxon>Fopius</taxon>
    </lineage>
</organism>
<reference evidence="3" key="1">
    <citation type="submission" date="2015-01" db="EMBL/GenBank/DDBJ databases">
        <title>Transcriptome Assembly of Fopius arisanus.</title>
        <authorList>
            <person name="Geib S."/>
        </authorList>
    </citation>
    <scope>NUCLEOTIDE SEQUENCE</scope>
</reference>
<proteinExistence type="predicted"/>
<feature type="chain" id="PRO_5002201918" evidence="2">
    <location>
        <begin position="20"/>
        <end position="365"/>
    </location>
</feature>
<feature type="region of interest" description="Disordered" evidence="1">
    <location>
        <begin position="264"/>
        <end position="289"/>
    </location>
</feature>
<gene>
    <name evidence="3" type="ORF">g.12515</name>
</gene>
<keyword evidence="2" id="KW-0732">Signal</keyword>
<feature type="compositionally biased region" description="Low complexity" evidence="1">
    <location>
        <begin position="155"/>
        <end position="175"/>
    </location>
</feature>
<feature type="compositionally biased region" description="Low complexity" evidence="1">
    <location>
        <begin position="302"/>
        <end position="339"/>
    </location>
</feature>
<evidence type="ECO:0000313" key="3">
    <source>
        <dbReference type="EMBL" id="JAG79079.1"/>
    </source>
</evidence>
<feature type="region of interest" description="Disordered" evidence="1">
    <location>
        <begin position="155"/>
        <end position="188"/>
    </location>
</feature>
<dbReference type="EMBL" id="GBYB01009312">
    <property type="protein sequence ID" value="JAG79079.1"/>
    <property type="molecule type" value="Transcribed_RNA"/>
</dbReference>
<feature type="signal peptide" evidence="2">
    <location>
        <begin position="1"/>
        <end position="19"/>
    </location>
</feature>